<dbReference type="PROSITE" id="PS51352">
    <property type="entry name" value="THIOREDOXIN_2"/>
    <property type="match status" value="1"/>
</dbReference>
<name>A0ABW9RUP3_9BACT</name>
<dbReference type="InterPro" id="IPR018219">
    <property type="entry name" value="Tpx_CS"/>
</dbReference>
<dbReference type="EMBL" id="SMLW01000627">
    <property type="protein sequence ID" value="MTI27431.1"/>
    <property type="molecule type" value="Genomic_DNA"/>
</dbReference>
<dbReference type="Gene3D" id="3.40.30.10">
    <property type="entry name" value="Glutaredoxin"/>
    <property type="match status" value="1"/>
</dbReference>
<comment type="subunit">
    <text evidence="6">Homodimer.</text>
</comment>
<accession>A0ABW9RUP3</accession>
<keyword evidence="4 6" id="KW-1015">Disulfide bond</keyword>
<evidence type="ECO:0000256" key="4">
    <source>
        <dbReference type="ARBA" id="ARBA00023157"/>
    </source>
</evidence>
<dbReference type="CDD" id="cd03014">
    <property type="entry name" value="PRX_Atyp2cys"/>
    <property type="match status" value="1"/>
</dbReference>
<evidence type="ECO:0000256" key="2">
    <source>
        <dbReference type="ARBA" id="ARBA00022862"/>
    </source>
</evidence>
<dbReference type="EC" id="1.11.1.24" evidence="6"/>
<dbReference type="PANTHER" id="PTHR43110:SF1">
    <property type="entry name" value="THIOL PEROXIDASE"/>
    <property type="match status" value="1"/>
</dbReference>
<evidence type="ECO:0000256" key="3">
    <source>
        <dbReference type="ARBA" id="ARBA00023002"/>
    </source>
</evidence>
<keyword evidence="1 6" id="KW-0575">Peroxidase</keyword>
<evidence type="ECO:0000256" key="7">
    <source>
        <dbReference type="SAM" id="MobiDB-lite"/>
    </source>
</evidence>
<evidence type="ECO:0000256" key="5">
    <source>
        <dbReference type="ARBA" id="ARBA00023284"/>
    </source>
</evidence>
<organism evidence="9 10">
    <name type="scientific">Fulvivirga kasyanovii</name>
    <dbReference type="NCBI Taxonomy" id="396812"/>
    <lineage>
        <taxon>Bacteria</taxon>
        <taxon>Pseudomonadati</taxon>
        <taxon>Bacteroidota</taxon>
        <taxon>Cytophagia</taxon>
        <taxon>Cytophagales</taxon>
        <taxon>Fulvivirgaceae</taxon>
        <taxon>Fulvivirga</taxon>
    </lineage>
</organism>
<dbReference type="HAMAP" id="MF_00269">
    <property type="entry name" value="Tpx"/>
    <property type="match status" value="1"/>
</dbReference>
<comment type="miscellaneous">
    <text evidence="6">The active site is a conserved redox-active cysteine residue, the peroxidatic cysteine (C(P)), which makes the nucleophilic attack on the peroxide substrate. The peroxide oxidizes the C(P)-SH to cysteine sulfenic acid (C(P)-SOH), which then reacts with another cysteine residue, the resolving cysteine (C(R)), to form a disulfide bridge. The disulfide is subsequently reduced by an appropriate electron donor to complete the catalytic cycle. In this atypical 2-Cys peroxiredoxin, C(R) is present in the same subunit to form an intramolecular disulfide. The disulfide is subsequently reduced by thioredoxin.</text>
</comment>
<dbReference type="Proteomes" id="UP000798808">
    <property type="component" value="Unassembled WGS sequence"/>
</dbReference>
<protein>
    <recommendedName>
        <fullName evidence="6">Thiol peroxidase</fullName>
        <shortName evidence="6">Tpx</shortName>
        <ecNumber evidence="6">1.11.1.24</ecNumber>
    </recommendedName>
    <alternativeName>
        <fullName evidence="6">Peroxiredoxin tpx</fullName>
        <shortName evidence="6">Prx</shortName>
    </alternativeName>
    <alternativeName>
        <fullName evidence="6">Thioredoxin peroxidase</fullName>
    </alternativeName>
    <alternativeName>
        <fullName evidence="6">Thioredoxin-dependent peroxiredoxin</fullName>
    </alternativeName>
</protein>
<dbReference type="InterPro" id="IPR036249">
    <property type="entry name" value="Thioredoxin-like_sf"/>
</dbReference>
<keyword evidence="3 6" id="KW-0560">Oxidoreductase</keyword>
<dbReference type="PROSITE" id="PS01265">
    <property type="entry name" value="TPX"/>
    <property type="match status" value="1"/>
</dbReference>
<comment type="catalytic activity">
    <reaction evidence="6">
        <text>a hydroperoxide + [thioredoxin]-dithiol = an alcohol + [thioredoxin]-disulfide + H2O</text>
        <dbReference type="Rhea" id="RHEA:62620"/>
        <dbReference type="Rhea" id="RHEA-COMP:10698"/>
        <dbReference type="Rhea" id="RHEA-COMP:10700"/>
        <dbReference type="ChEBI" id="CHEBI:15377"/>
        <dbReference type="ChEBI" id="CHEBI:29950"/>
        <dbReference type="ChEBI" id="CHEBI:30879"/>
        <dbReference type="ChEBI" id="CHEBI:35924"/>
        <dbReference type="ChEBI" id="CHEBI:50058"/>
        <dbReference type="EC" id="1.11.1.24"/>
    </reaction>
</comment>
<gene>
    <name evidence="6" type="primary">tpx</name>
    <name evidence="9" type="ORF">E1163_20915</name>
</gene>
<evidence type="ECO:0000256" key="1">
    <source>
        <dbReference type="ARBA" id="ARBA00022559"/>
    </source>
</evidence>
<keyword evidence="10" id="KW-1185">Reference proteome</keyword>
<dbReference type="RefSeq" id="WP_155174431.1">
    <property type="nucleotide sequence ID" value="NZ_BAAAFL010000012.1"/>
</dbReference>
<keyword evidence="2 6" id="KW-0049">Antioxidant</keyword>
<reference evidence="9 10" key="1">
    <citation type="submission" date="2019-02" db="EMBL/GenBank/DDBJ databases">
        <authorList>
            <person name="Goldberg S.R."/>
            <person name="Haltli B.A."/>
            <person name="Correa H."/>
            <person name="Russell K.G."/>
        </authorList>
    </citation>
    <scope>NUCLEOTIDE SEQUENCE [LARGE SCALE GENOMIC DNA]</scope>
    <source>
        <strain evidence="9 10">JCM 16186</strain>
    </source>
</reference>
<sequence length="164" mass="17570">MATVTLKGNPVKTNGDLPGKGATAPDFKLTNTDLSEVTLSDLKGRRIILNIFPSIDTSTCATSVRKFNEKAAALDNAVVLCVSKDLPFAHKRFCGAEGIENVMSLSDFRNADFARRYGVELEDGPLAGLNARAVVVIDENGTVIHSELVNEIAEEPDYEAALSS</sequence>
<comment type="similarity">
    <text evidence="6">Belongs to the peroxiredoxin family. Tpx subfamily.</text>
</comment>
<evidence type="ECO:0000259" key="8">
    <source>
        <dbReference type="PROSITE" id="PS51352"/>
    </source>
</evidence>
<keyword evidence="5 6" id="KW-0676">Redox-active center</keyword>
<dbReference type="InterPro" id="IPR013766">
    <property type="entry name" value="Thioredoxin_domain"/>
</dbReference>
<dbReference type="SUPFAM" id="SSF52833">
    <property type="entry name" value="Thioredoxin-like"/>
    <property type="match status" value="1"/>
</dbReference>
<dbReference type="InterPro" id="IPR002065">
    <property type="entry name" value="TPX"/>
</dbReference>
<dbReference type="GO" id="GO:0004601">
    <property type="term" value="F:peroxidase activity"/>
    <property type="evidence" value="ECO:0007669"/>
    <property type="project" value="UniProtKB-KW"/>
</dbReference>
<evidence type="ECO:0000313" key="9">
    <source>
        <dbReference type="EMBL" id="MTI27431.1"/>
    </source>
</evidence>
<comment type="caution">
    <text evidence="9">The sequence shown here is derived from an EMBL/GenBank/DDBJ whole genome shotgun (WGS) entry which is preliminary data.</text>
</comment>
<dbReference type="InterPro" id="IPR050455">
    <property type="entry name" value="Tpx_Peroxidase_subfamily"/>
</dbReference>
<dbReference type="PANTHER" id="PTHR43110">
    <property type="entry name" value="THIOL PEROXIDASE"/>
    <property type="match status" value="1"/>
</dbReference>
<evidence type="ECO:0000256" key="6">
    <source>
        <dbReference type="HAMAP-Rule" id="MF_00269"/>
    </source>
</evidence>
<dbReference type="Pfam" id="PF08534">
    <property type="entry name" value="Redoxin"/>
    <property type="match status" value="1"/>
</dbReference>
<proteinExistence type="inferred from homology"/>
<feature type="domain" description="Thioredoxin" evidence="8">
    <location>
        <begin position="18"/>
        <end position="164"/>
    </location>
</feature>
<feature type="disulfide bond" description="Redox-active" evidence="6">
    <location>
        <begin position="60"/>
        <end position="94"/>
    </location>
</feature>
<feature type="region of interest" description="Disordered" evidence="7">
    <location>
        <begin position="1"/>
        <end position="22"/>
    </location>
</feature>
<comment type="function">
    <text evidence="6">Thiol-specific peroxidase that catalyzes the reduction of hydrogen peroxide and organic hydroperoxides to water and alcohols, respectively. Plays a role in cell protection against oxidative stress by detoxifying peroxides.</text>
</comment>
<dbReference type="InterPro" id="IPR013740">
    <property type="entry name" value="Redoxin"/>
</dbReference>
<evidence type="ECO:0000313" key="10">
    <source>
        <dbReference type="Proteomes" id="UP000798808"/>
    </source>
</evidence>
<feature type="active site" description="Cysteine sulfenic acid (-SOH) intermediate" evidence="6">
    <location>
        <position position="60"/>
    </location>
</feature>
<dbReference type="NCBIfam" id="NF001808">
    <property type="entry name" value="PRK00522.1"/>
    <property type="match status" value="1"/>
</dbReference>